<dbReference type="PANTHER" id="PTHR10996">
    <property type="entry name" value="2-HYDROXYACID DEHYDROGENASE-RELATED"/>
    <property type="match status" value="1"/>
</dbReference>
<keyword evidence="3" id="KW-0520">NAD</keyword>
<dbReference type="Pfam" id="PF02826">
    <property type="entry name" value="2-Hacid_dh_C"/>
    <property type="match status" value="1"/>
</dbReference>
<dbReference type="EMBL" id="JBBNAG010000011">
    <property type="protein sequence ID" value="KAK9094608.1"/>
    <property type="molecule type" value="Genomic_DNA"/>
</dbReference>
<accession>A0AAP0EQ17</accession>
<evidence type="ECO:0000259" key="6">
    <source>
        <dbReference type="Pfam" id="PF02826"/>
    </source>
</evidence>
<evidence type="ECO:0000256" key="1">
    <source>
        <dbReference type="ARBA" id="ARBA00022857"/>
    </source>
</evidence>
<dbReference type="AlphaFoldDB" id="A0AAP0EQ17"/>
<protein>
    <recommendedName>
        <fullName evidence="9">Glyoxylate/hydroxypyruvate reductase HPR3-like</fullName>
    </recommendedName>
</protein>
<sequence>MAGDGSATTTAEPPPRHQVLLLRPFPFVSAYEEAFRSKFEPLKPSESNEPLHSFLITHAQSVKALICSAMKPLPAATLRCLPSLELVVTSSAGVDHIDLEECRSRGIVVANAGDSYSVDVADYAVGLLLDVLRKVSAGDRYVRGGLWAVKGNYPLGSKVGARRVGMVGLGSIGSEIAKRMEAFGCHISYNSKNRKPSVSYPYFSSVHELAIDSDVLIVCCALTEETYHLIARDVLLALGKNGVLINVGRGALVDEKELVQCLVRGEIGGAGLDVMEDEPNVPKELYELDNVVLSPHKAVFTNESFSNLHELILGNLEAYFSNKPLLSSVI</sequence>
<dbReference type="GO" id="GO:0005829">
    <property type="term" value="C:cytosol"/>
    <property type="evidence" value="ECO:0007669"/>
    <property type="project" value="TreeGrafter"/>
</dbReference>
<keyword evidence="1" id="KW-0521">NADP</keyword>
<evidence type="ECO:0000256" key="4">
    <source>
        <dbReference type="RuleBase" id="RU003719"/>
    </source>
</evidence>
<name>A0AAP0EQ17_9MAGN</name>
<dbReference type="PANTHER" id="PTHR10996:SF179">
    <property type="entry name" value="D-ISOMER SPECIFIC 2-HYDROXYACID DEHYDROGENASE FAMILY PROTEIN-RELATED"/>
    <property type="match status" value="1"/>
</dbReference>
<dbReference type="GO" id="GO:0016618">
    <property type="term" value="F:hydroxypyruvate reductase [NAD(P)H] activity"/>
    <property type="evidence" value="ECO:0007669"/>
    <property type="project" value="TreeGrafter"/>
</dbReference>
<keyword evidence="2 4" id="KW-0560">Oxidoreductase</keyword>
<dbReference type="SUPFAM" id="SSF52283">
    <property type="entry name" value="Formate/glycerate dehydrogenase catalytic domain-like"/>
    <property type="match status" value="1"/>
</dbReference>
<evidence type="ECO:0000256" key="2">
    <source>
        <dbReference type="ARBA" id="ARBA00023002"/>
    </source>
</evidence>
<dbReference type="GO" id="GO:0051287">
    <property type="term" value="F:NAD binding"/>
    <property type="evidence" value="ECO:0007669"/>
    <property type="project" value="InterPro"/>
</dbReference>
<dbReference type="InterPro" id="IPR006139">
    <property type="entry name" value="D-isomer_2_OHA_DH_cat_dom"/>
</dbReference>
<proteinExistence type="inferred from homology"/>
<dbReference type="CDD" id="cd12156">
    <property type="entry name" value="HPPR"/>
    <property type="match status" value="1"/>
</dbReference>
<dbReference type="InterPro" id="IPR006140">
    <property type="entry name" value="D-isomer_DH_NAD-bd"/>
</dbReference>
<evidence type="ECO:0000259" key="5">
    <source>
        <dbReference type="Pfam" id="PF00389"/>
    </source>
</evidence>
<comment type="similarity">
    <text evidence="4">Belongs to the D-isomer specific 2-hydroxyacid dehydrogenase family.</text>
</comment>
<dbReference type="Proteomes" id="UP001419268">
    <property type="component" value="Unassembled WGS sequence"/>
</dbReference>
<evidence type="ECO:0000313" key="8">
    <source>
        <dbReference type="Proteomes" id="UP001419268"/>
    </source>
</evidence>
<dbReference type="InterPro" id="IPR050223">
    <property type="entry name" value="D-isomer_2-hydroxyacid_DH"/>
</dbReference>
<keyword evidence="8" id="KW-1185">Reference proteome</keyword>
<gene>
    <name evidence="7" type="ORF">Scep_026077</name>
</gene>
<dbReference type="GO" id="GO:0030267">
    <property type="term" value="F:glyoxylate reductase (NADPH) activity"/>
    <property type="evidence" value="ECO:0007669"/>
    <property type="project" value="TreeGrafter"/>
</dbReference>
<evidence type="ECO:0000313" key="7">
    <source>
        <dbReference type="EMBL" id="KAK9094608.1"/>
    </source>
</evidence>
<comment type="caution">
    <text evidence="7">The sequence shown here is derived from an EMBL/GenBank/DDBJ whole genome shotgun (WGS) entry which is preliminary data.</text>
</comment>
<feature type="domain" description="D-isomer specific 2-hydroxyacid dehydrogenase catalytic" evidence="5">
    <location>
        <begin position="50"/>
        <end position="329"/>
    </location>
</feature>
<organism evidence="7 8">
    <name type="scientific">Stephania cephalantha</name>
    <dbReference type="NCBI Taxonomy" id="152367"/>
    <lineage>
        <taxon>Eukaryota</taxon>
        <taxon>Viridiplantae</taxon>
        <taxon>Streptophyta</taxon>
        <taxon>Embryophyta</taxon>
        <taxon>Tracheophyta</taxon>
        <taxon>Spermatophyta</taxon>
        <taxon>Magnoliopsida</taxon>
        <taxon>Ranunculales</taxon>
        <taxon>Menispermaceae</taxon>
        <taxon>Menispermoideae</taxon>
        <taxon>Cissampelideae</taxon>
        <taxon>Stephania</taxon>
    </lineage>
</organism>
<dbReference type="Pfam" id="PF00389">
    <property type="entry name" value="2-Hacid_dh"/>
    <property type="match status" value="1"/>
</dbReference>
<evidence type="ECO:0008006" key="9">
    <source>
        <dbReference type="Google" id="ProtNLM"/>
    </source>
</evidence>
<dbReference type="FunFam" id="3.40.50.720:FF:000213">
    <property type="entry name" value="Putative 2-hydroxyacid dehydrogenase"/>
    <property type="match status" value="1"/>
</dbReference>
<feature type="domain" description="D-isomer specific 2-hydroxyacid dehydrogenase NAD-binding" evidence="6">
    <location>
        <begin position="125"/>
        <end position="298"/>
    </location>
</feature>
<evidence type="ECO:0000256" key="3">
    <source>
        <dbReference type="ARBA" id="ARBA00023027"/>
    </source>
</evidence>
<dbReference type="Gene3D" id="3.40.50.720">
    <property type="entry name" value="NAD(P)-binding Rossmann-like Domain"/>
    <property type="match status" value="2"/>
</dbReference>
<dbReference type="SUPFAM" id="SSF51735">
    <property type="entry name" value="NAD(P)-binding Rossmann-fold domains"/>
    <property type="match status" value="1"/>
</dbReference>
<reference evidence="7 8" key="1">
    <citation type="submission" date="2024-01" db="EMBL/GenBank/DDBJ databases">
        <title>Genome assemblies of Stephania.</title>
        <authorList>
            <person name="Yang L."/>
        </authorList>
    </citation>
    <scope>NUCLEOTIDE SEQUENCE [LARGE SCALE GENOMIC DNA]</scope>
    <source>
        <strain evidence="7">JXDWG</strain>
        <tissue evidence="7">Leaf</tissue>
    </source>
</reference>
<dbReference type="InterPro" id="IPR036291">
    <property type="entry name" value="NAD(P)-bd_dom_sf"/>
</dbReference>